<keyword evidence="3" id="KW-0805">Transcription regulation</keyword>
<proteinExistence type="predicted"/>
<dbReference type="Pfam" id="PF00072">
    <property type="entry name" value="Response_reg"/>
    <property type="match status" value="1"/>
</dbReference>
<dbReference type="OrthoDB" id="7469626at2"/>
<feature type="coiled-coil region" evidence="7">
    <location>
        <begin position="159"/>
        <end position="186"/>
    </location>
</feature>
<dbReference type="PANTHER" id="PTHR48111:SF1">
    <property type="entry name" value="TWO-COMPONENT RESPONSE REGULATOR ORR33"/>
    <property type="match status" value="1"/>
</dbReference>
<dbReference type="AlphaFoldDB" id="A0A245ZDM8"/>
<keyword evidence="1 6" id="KW-0597">Phosphoprotein</keyword>
<organism evidence="9 10">
    <name type="scientific">Sphingomonas mucosissima</name>
    <dbReference type="NCBI Taxonomy" id="370959"/>
    <lineage>
        <taxon>Bacteria</taxon>
        <taxon>Pseudomonadati</taxon>
        <taxon>Pseudomonadota</taxon>
        <taxon>Alphaproteobacteria</taxon>
        <taxon>Sphingomonadales</taxon>
        <taxon>Sphingomonadaceae</taxon>
        <taxon>Sphingomonas</taxon>
    </lineage>
</organism>
<protein>
    <submittedName>
        <fullName evidence="9">Response regulator PleD</fullName>
    </submittedName>
</protein>
<dbReference type="SUPFAM" id="SSF52172">
    <property type="entry name" value="CheY-like"/>
    <property type="match status" value="1"/>
</dbReference>
<dbReference type="Proteomes" id="UP000197783">
    <property type="component" value="Unassembled WGS sequence"/>
</dbReference>
<reference evidence="9 10" key="1">
    <citation type="submission" date="2017-03" db="EMBL/GenBank/DDBJ databases">
        <title>Genome sequence of Sphingomonas mucosissima DSM 17494.</title>
        <authorList>
            <person name="Poehlein A."/>
            <person name="Wuebbeler J.H."/>
            <person name="Steinbuechel A."/>
            <person name="Daniel R."/>
        </authorList>
    </citation>
    <scope>NUCLEOTIDE SEQUENCE [LARGE SCALE GENOMIC DNA]</scope>
    <source>
        <strain evidence="9 10">DSM 17494</strain>
    </source>
</reference>
<evidence type="ECO:0000256" key="1">
    <source>
        <dbReference type="ARBA" id="ARBA00022553"/>
    </source>
</evidence>
<dbReference type="EMBL" id="NBBJ01000008">
    <property type="protein sequence ID" value="OWK27856.1"/>
    <property type="molecule type" value="Genomic_DNA"/>
</dbReference>
<dbReference type="GO" id="GO:0000976">
    <property type="term" value="F:transcription cis-regulatory region binding"/>
    <property type="evidence" value="ECO:0007669"/>
    <property type="project" value="TreeGrafter"/>
</dbReference>
<dbReference type="PANTHER" id="PTHR48111">
    <property type="entry name" value="REGULATOR OF RPOS"/>
    <property type="match status" value="1"/>
</dbReference>
<dbReference type="PROSITE" id="PS50110">
    <property type="entry name" value="RESPONSE_REGULATORY"/>
    <property type="match status" value="1"/>
</dbReference>
<evidence type="ECO:0000259" key="8">
    <source>
        <dbReference type="PROSITE" id="PS50110"/>
    </source>
</evidence>
<keyword evidence="4" id="KW-0238">DNA-binding</keyword>
<dbReference type="GO" id="GO:0006355">
    <property type="term" value="P:regulation of DNA-templated transcription"/>
    <property type="evidence" value="ECO:0007669"/>
    <property type="project" value="TreeGrafter"/>
</dbReference>
<evidence type="ECO:0000256" key="3">
    <source>
        <dbReference type="ARBA" id="ARBA00023015"/>
    </source>
</evidence>
<evidence type="ECO:0000256" key="6">
    <source>
        <dbReference type="PROSITE-ProRule" id="PRU00169"/>
    </source>
</evidence>
<sequence length="250" mass="27238">MTFLAPLTQADTRMATILVVDDMEANRAVLARRLEKFGFEVISVSSGAAALAHVAKALPDIILLDYMMPQMNGIEVLHELRGNFATQEVPVIMVTARAEAEVTIEALEAGADDYVTKPIDFDVLRARIETQLTKCKGAHQLKRANAALDERVTLRSMALADLEGELAQEIKLRQALERQLANMSALPGEPQASETNGAGRQISPALPAMLAEMEERFDSFFAAITSGRTPNLAQMAEFKSLIARCRRGAA</sequence>
<dbReference type="GO" id="GO:0032993">
    <property type="term" value="C:protein-DNA complex"/>
    <property type="evidence" value="ECO:0007669"/>
    <property type="project" value="TreeGrafter"/>
</dbReference>
<dbReference type="RefSeq" id="WP_088335355.1">
    <property type="nucleotide sequence ID" value="NZ_NBBJ01000008.1"/>
</dbReference>
<gene>
    <name evidence="9" type="primary">pleD_3</name>
    <name evidence="9" type="ORF">SPMU_32890</name>
</gene>
<evidence type="ECO:0000256" key="2">
    <source>
        <dbReference type="ARBA" id="ARBA00023012"/>
    </source>
</evidence>
<evidence type="ECO:0000256" key="4">
    <source>
        <dbReference type="ARBA" id="ARBA00023125"/>
    </source>
</evidence>
<evidence type="ECO:0000313" key="9">
    <source>
        <dbReference type="EMBL" id="OWK27856.1"/>
    </source>
</evidence>
<name>A0A245ZDM8_9SPHN</name>
<comment type="caution">
    <text evidence="9">The sequence shown here is derived from an EMBL/GenBank/DDBJ whole genome shotgun (WGS) entry which is preliminary data.</text>
</comment>
<dbReference type="InterPro" id="IPR011006">
    <property type="entry name" value="CheY-like_superfamily"/>
</dbReference>
<keyword evidence="2" id="KW-0902">Two-component regulatory system</keyword>
<dbReference type="Gene3D" id="3.40.50.2300">
    <property type="match status" value="1"/>
</dbReference>
<keyword evidence="10" id="KW-1185">Reference proteome</keyword>
<evidence type="ECO:0000256" key="5">
    <source>
        <dbReference type="ARBA" id="ARBA00023163"/>
    </source>
</evidence>
<evidence type="ECO:0000313" key="10">
    <source>
        <dbReference type="Proteomes" id="UP000197783"/>
    </source>
</evidence>
<feature type="modified residue" description="4-aspartylphosphate" evidence="6">
    <location>
        <position position="65"/>
    </location>
</feature>
<accession>A0A245ZDM8</accession>
<dbReference type="InterPro" id="IPR001789">
    <property type="entry name" value="Sig_transdc_resp-reg_receiver"/>
</dbReference>
<dbReference type="SMART" id="SM00448">
    <property type="entry name" value="REC"/>
    <property type="match status" value="1"/>
</dbReference>
<keyword evidence="5" id="KW-0804">Transcription</keyword>
<dbReference type="InterPro" id="IPR039420">
    <property type="entry name" value="WalR-like"/>
</dbReference>
<keyword evidence="7" id="KW-0175">Coiled coil</keyword>
<feature type="domain" description="Response regulatory" evidence="8">
    <location>
        <begin position="16"/>
        <end position="132"/>
    </location>
</feature>
<dbReference type="GO" id="GO:0000156">
    <property type="term" value="F:phosphorelay response regulator activity"/>
    <property type="evidence" value="ECO:0007669"/>
    <property type="project" value="TreeGrafter"/>
</dbReference>
<dbReference type="GO" id="GO:0005829">
    <property type="term" value="C:cytosol"/>
    <property type="evidence" value="ECO:0007669"/>
    <property type="project" value="TreeGrafter"/>
</dbReference>
<evidence type="ECO:0000256" key="7">
    <source>
        <dbReference type="SAM" id="Coils"/>
    </source>
</evidence>